<reference evidence="1 2" key="1">
    <citation type="submission" date="2022-01" db="EMBL/GenBank/DDBJ databases">
        <title>A chromosome-scale genome assembly of the false clownfish, Amphiprion ocellaris.</title>
        <authorList>
            <person name="Ryu T."/>
        </authorList>
    </citation>
    <scope>NUCLEOTIDE SEQUENCE [LARGE SCALE GENOMIC DNA]</scope>
</reference>
<name>A0AAQ5X8I3_AMPOC</name>
<reference evidence="1" key="2">
    <citation type="submission" date="2025-08" db="UniProtKB">
        <authorList>
            <consortium name="Ensembl"/>
        </authorList>
    </citation>
    <scope>IDENTIFICATION</scope>
</reference>
<dbReference type="Proteomes" id="UP001501940">
    <property type="component" value="Chromosome 13"/>
</dbReference>
<sequence>SGAFCRKFKTVQILCSFCAIHLGYQCRFVCISRFLQLPWQYQQVWTRKGGTEYQTKNIKCNRTHSYIKRVSSHGGIKVRAGSVTHPT</sequence>
<protein>
    <recommendedName>
        <fullName evidence="3">THAP-type domain-containing protein</fullName>
    </recommendedName>
</protein>
<dbReference type="GeneTree" id="ENSGT00940000179591"/>
<evidence type="ECO:0000313" key="1">
    <source>
        <dbReference type="Ensembl" id="ENSAOCP00000035941.1"/>
    </source>
</evidence>
<dbReference type="AlphaFoldDB" id="A0AAQ5X8I3"/>
<dbReference type="Gene3D" id="1.10.287.3980">
    <property type="match status" value="1"/>
</dbReference>
<organism evidence="1 2">
    <name type="scientific">Amphiprion ocellaris</name>
    <name type="common">Clown anemonefish</name>
    <dbReference type="NCBI Taxonomy" id="80972"/>
    <lineage>
        <taxon>Eukaryota</taxon>
        <taxon>Metazoa</taxon>
        <taxon>Chordata</taxon>
        <taxon>Craniata</taxon>
        <taxon>Vertebrata</taxon>
        <taxon>Euteleostomi</taxon>
        <taxon>Actinopterygii</taxon>
        <taxon>Neopterygii</taxon>
        <taxon>Teleostei</taxon>
        <taxon>Neoteleostei</taxon>
        <taxon>Acanthomorphata</taxon>
        <taxon>Ovalentaria</taxon>
        <taxon>Pomacentridae</taxon>
        <taxon>Amphiprion</taxon>
    </lineage>
</organism>
<accession>A0AAQ5X8I3</accession>
<evidence type="ECO:0008006" key="3">
    <source>
        <dbReference type="Google" id="ProtNLM"/>
    </source>
</evidence>
<dbReference type="Ensembl" id="ENSAOCT00000063591.1">
    <property type="protein sequence ID" value="ENSAOCP00000035941.1"/>
    <property type="gene ID" value="ENSAOCG00000029938.1"/>
</dbReference>
<keyword evidence="2" id="KW-1185">Reference proteome</keyword>
<evidence type="ECO:0000313" key="2">
    <source>
        <dbReference type="Proteomes" id="UP001501940"/>
    </source>
</evidence>
<reference evidence="1" key="3">
    <citation type="submission" date="2025-09" db="UniProtKB">
        <authorList>
            <consortium name="Ensembl"/>
        </authorList>
    </citation>
    <scope>IDENTIFICATION</scope>
</reference>
<proteinExistence type="predicted"/>